<evidence type="ECO:0000256" key="1">
    <source>
        <dbReference type="SAM" id="MobiDB-lite"/>
    </source>
</evidence>
<dbReference type="EMBL" id="CAJHNJ030000008">
    <property type="protein sequence ID" value="CAG9104525.1"/>
    <property type="molecule type" value="Genomic_DNA"/>
</dbReference>
<accession>A0A8S4DQF3</accession>
<protein>
    <submittedName>
        <fullName evidence="2">(diamondback moth) hypothetical protein</fullName>
    </submittedName>
</protein>
<sequence>MAPQPEYDKEPKAPDKSITNNSCEDSKIPHNAVNDQQTLPDSKAASSAASAETEPIQPAIVVTHNNDVIIQSLGSI</sequence>
<dbReference type="AlphaFoldDB" id="A0A8S4DQF3"/>
<name>A0A8S4DQF3_PLUXY</name>
<organism evidence="2 3">
    <name type="scientific">Plutella xylostella</name>
    <name type="common">Diamondback moth</name>
    <name type="synonym">Plutella maculipennis</name>
    <dbReference type="NCBI Taxonomy" id="51655"/>
    <lineage>
        <taxon>Eukaryota</taxon>
        <taxon>Metazoa</taxon>
        <taxon>Ecdysozoa</taxon>
        <taxon>Arthropoda</taxon>
        <taxon>Hexapoda</taxon>
        <taxon>Insecta</taxon>
        <taxon>Pterygota</taxon>
        <taxon>Neoptera</taxon>
        <taxon>Endopterygota</taxon>
        <taxon>Lepidoptera</taxon>
        <taxon>Glossata</taxon>
        <taxon>Ditrysia</taxon>
        <taxon>Yponomeutoidea</taxon>
        <taxon>Plutellidae</taxon>
        <taxon>Plutella</taxon>
    </lineage>
</organism>
<evidence type="ECO:0000313" key="2">
    <source>
        <dbReference type="EMBL" id="CAG9104525.1"/>
    </source>
</evidence>
<gene>
    <name evidence="2" type="ORF">PLXY2_LOCUS3165</name>
</gene>
<keyword evidence="3" id="KW-1185">Reference proteome</keyword>
<reference evidence="2" key="1">
    <citation type="submission" date="2020-11" db="EMBL/GenBank/DDBJ databases">
        <authorList>
            <person name="Whiteford S."/>
        </authorList>
    </citation>
    <scope>NUCLEOTIDE SEQUENCE</scope>
</reference>
<proteinExistence type="predicted"/>
<feature type="compositionally biased region" description="Basic and acidic residues" evidence="1">
    <location>
        <begin position="1"/>
        <end position="15"/>
    </location>
</feature>
<dbReference type="Proteomes" id="UP000653454">
    <property type="component" value="Unassembled WGS sequence"/>
</dbReference>
<evidence type="ECO:0000313" key="3">
    <source>
        <dbReference type="Proteomes" id="UP000653454"/>
    </source>
</evidence>
<feature type="region of interest" description="Disordered" evidence="1">
    <location>
        <begin position="1"/>
        <end position="58"/>
    </location>
</feature>
<comment type="caution">
    <text evidence="2">The sequence shown here is derived from an EMBL/GenBank/DDBJ whole genome shotgun (WGS) entry which is preliminary data.</text>
</comment>